<accession>A0A1I3IKI4</accession>
<name>A0A1I3IKI4_9RHOB</name>
<keyword evidence="2" id="KW-1185">Reference proteome</keyword>
<dbReference type="STRING" id="390807.SAMN04488095_1012"/>
<evidence type="ECO:0000313" key="2">
    <source>
        <dbReference type="Proteomes" id="UP000199110"/>
    </source>
</evidence>
<gene>
    <name evidence="1" type="ORF">SAMN04488095_1012</name>
</gene>
<evidence type="ECO:0000313" key="1">
    <source>
        <dbReference type="EMBL" id="SFI48508.1"/>
    </source>
</evidence>
<organism evidence="1 2">
    <name type="scientific">Jannaschia pohangensis</name>
    <dbReference type="NCBI Taxonomy" id="390807"/>
    <lineage>
        <taxon>Bacteria</taxon>
        <taxon>Pseudomonadati</taxon>
        <taxon>Pseudomonadota</taxon>
        <taxon>Alphaproteobacteria</taxon>
        <taxon>Rhodobacterales</taxon>
        <taxon>Roseobacteraceae</taxon>
        <taxon>Jannaschia</taxon>
    </lineage>
</organism>
<dbReference type="Proteomes" id="UP000199110">
    <property type="component" value="Unassembled WGS sequence"/>
</dbReference>
<dbReference type="AlphaFoldDB" id="A0A1I3IKI4"/>
<protein>
    <submittedName>
        <fullName evidence="1">Uncharacterized protein</fullName>
    </submittedName>
</protein>
<dbReference type="RefSeq" id="WP_092777696.1">
    <property type="nucleotide sequence ID" value="NZ_FORA01000001.1"/>
</dbReference>
<dbReference type="OrthoDB" id="7822386at2"/>
<dbReference type="EMBL" id="FORA01000001">
    <property type="protein sequence ID" value="SFI48508.1"/>
    <property type="molecule type" value="Genomic_DNA"/>
</dbReference>
<sequence>MIAYEDILDSSGMEPFREERRQRYYRKALAFCRTEFPGRFYDVSDANGLAFVQTAYRAGGSIGLRSERDHLKFLIAAVHWGADFGTDPRLGHRLAACGWLNAAGRAHIYLPLPPLLRAVDHWHAEVRPEGPDWLAAIKAADASAGLTGAQALQVADAIWPAGTRQMPQTSWPALAAIVDADRGRRMLDGTALVLHTLLLLRFGHRYADDPTLAALGTALHTTNGRPDRTTTLRNAALAVPPLSQEGAWPRT</sequence>
<reference evidence="1 2" key="1">
    <citation type="submission" date="2016-10" db="EMBL/GenBank/DDBJ databases">
        <authorList>
            <person name="de Groot N.N."/>
        </authorList>
    </citation>
    <scope>NUCLEOTIDE SEQUENCE [LARGE SCALE GENOMIC DNA]</scope>
    <source>
        <strain evidence="1 2">DSM 19073</strain>
    </source>
</reference>
<proteinExistence type="predicted"/>